<feature type="compositionally biased region" description="Low complexity" evidence="1">
    <location>
        <begin position="28"/>
        <end position="39"/>
    </location>
</feature>
<feature type="compositionally biased region" description="Polar residues" evidence="1">
    <location>
        <begin position="10"/>
        <end position="21"/>
    </location>
</feature>
<accession>A0AAD3MFN6</accession>
<dbReference type="Proteomes" id="UP001279410">
    <property type="component" value="Unassembled WGS sequence"/>
</dbReference>
<feature type="compositionally biased region" description="Polar residues" evidence="1">
    <location>
        <begin position="152"/>
        <end position="164"/>
    </location>
</feature>
<feature type="compositionally biased region" description="Polar residues" evidence="1">
    <location>
        <begin position="41"/>
        <end position="57"/>
    </location>
</feature>
<keyword evidence="3" id="KW-1185">Reference proteome</keyword>
<evidence type="ECO:0000313" key="3">
    <source>
        <dbReference type="Proteomes" id="UP001279410"/>
    </source>
</evidence>
<protein>
    <submittedName>
        <fullName evidence="2">Plakophilin-4</fullName>
    </submittedName>
</protein>
<feature type="compositionally biased region" description="Polar residues" evidence="1">
    <location>
        <begin position="73"/>
        <end position="84"/>
    </location>
</feature>
<feature type="compositionally biased region" description="Polar residues" evidence="1">
    <location>
        <begin position="113"/>
        <end position="130"/>
    </location>
</feature>
<name>A0AAD3MFN6_LATJO</name>
<organism evidence="2 3">
    <name type="scientific">Lates japonicus</name>
    <name type="common">Japanese lates</name>
    <dbReference type="NCBI Taxonomy" id="270547"/>
    <lineage>
        <taxon>Eukaryota</taxon>
        <taxon>Metazoa</taxon>
        <taxon>Chordata</taxon>
        <taxon>Craniata</taxon>
        <taxon>Vertebrata</taxon>
        <taxon>Euteleostomi</taxon>
        <taxon>Actinopterygii</taxon>
        <taxon>Neopterygii</taxon>
        <taxon>Teleostei</taxon>
        <taxon>Neoteleostei</taxon>
        <taxon>Acanthomorphata</taxon>
        <taxon>Carangaria</taxon>
        <taxon>Carangaria incertae sedis</taxon>
        <taxon>Centropomidae</taxon>
        <taxon>Lates</taxon>
    </lineage>
</organism>
<dbReference type="EMBL" id="BRZM01003837">
    <property type="protein sequence ID" value="GLD52715.1"/>
    <property type="molecule type" value="Genomic_DNA"/>
</dbReference>
<feature type="region of interest" description="Disordered" evidence="1">
    <location>
        <begin position="246"/>
        <end position="265"/>
    </location>
</feature>
<gene>
    <name evidence="2" type="ORF">AKAME5_002826500</name>
</gene>
<feature type="region of interest" description="Disordered" evidence="1">
    <location>
        <begin position="1"/>
        <end position="164"/>
    </location>
</feature>
<dbReference type="AlphaFoldDB" id="A0AAD3MFN6"/>
<evidence type="ECO:0000313" key="2">
    <source>
        <dbReference type="EMBL" id="GLD52715.1"/>
    </source>
</evidence>
<reference evidence="2" key="1">
    <citation type="submission" date="2022-08" db="EMBL/GenBank/DDBJ databases">
        <title>Genome sequencing of akame (Lates japonicus).</title>
        <authorList>
            <person name="Hashiguchi Y."/>
            <person name="Takahashi H."/>
        </authorList>
    </citation>
    <scope>NUCLEOTIDE SEQUENCE</scope>
    <source>
        <strain evidence="2">Kochi</strain>
    </source>
</reference>
<proteinExistence type="predicted"/>
<comment type="caution">
    <text evidence="2">The sequence shown here is derived from an EMBL/GenBank/DDBJ whole genome shotgun (WGS) entry which is preliminary data.</text>
</comment>
<feature type="non-terminal residue" evidence="2">
    <location>
        <position position="1"/>
    </location>
</feature>
<sequence>MRNAKAEGQASAQVPAVTTTVPGRAMRRVSSVPSRSHSPAYASSMSPSRGSLRTSAGSAYGSPIVTEPKPLSSIFSTTLPSAQRTSTTGGGAGGSSSPYTTQKNSPAALRRMGSTNSRSGSASRTTSPYQASAGSSSGRMGSPLTMVDNINPPLTKQPTHSSPVRASMTAVPQHYSSTLPRSMLHNTDPYGPQSYDIYERMTRPDSLTGMRSSYASQHSQLGQDLRSAMSPDRHIAPIYEDRTFQGPLYRSPSHTQHGTLYRSTS</sequence>
<feature type="compositionally biased region" description="Polar residues" evidence="1">
    <location>
        <begin position="252"/>
        <end position="265"/>
    </location>
</feature>
<evidence type="ECO:0000256" key="1">
    <source>
        <dbReference type="SAM" id="MobiDB-lite"/>
    </source>
</evidence>